<dbReference type="RefSeq" id="XP_018290640.1">
    <property type="nucleotide sequence ID" value="XM_018439382.1"/>
</dbReference>
<evidence type="ECO:0000256" key="1">
    <source>
        <dbReference type="SAM" id="MobiDB-lite"/>
    </source>
</evidence>
<protein>
    <recommendedName>
        <fullName evidence="4">Methyltransferase-domain-containing protein</fullName>
    </recommendedName>
</protein>
<accession>A0A163DNW9</accession>
<dbReference type="OrthoDB" id="407325at2759"/>
<feature type="compositionally biased region" description="Low complexity" evidence="1">
    <location>
        <begin position="217"/>
        <end position="226"/>
    </location>
</feature>
<evidence type="ECO:0008006" key="4">
    <source>
        <dbReference type="Google" id="ProtNLM"/>
    </source>
</evidence>
<feature type="region of interest" description="Disordered" evidence="1">
    <location>
        <begin position="206"/>
        <end position="232"/>
    </location>
</feature>
<gene>
    <name evidence="2" type="ORF">PHYBLDRAFT_187435</name>
</gene>
<dbReference type="Proteomes" id="UP000077315">
    <property type="component" value="Unassembled WGS sequence"/>
</dbReference>
<evidence type="ECO:0000313" key="2">
    <source>
        <dbReference type="EMBL" id="OAD72600.1"/>
    </source>
</evidence>
<dbReference type="Gene3D" id="3.40.50.150">
    <property type="entry name" value="Vaccinia Virus protein VP39"/>
    <property type="match status" value="1"/>
</dbReference>
<name>A0A163DNW9_PHYB8</name>
<dbReference type="AlphaFoldDB" id="A0A163DNW9"/>
<reference evidence="3" key="1">
    <citation type="submission" date="2015-06" db="EMBL/GenBank/DDBJ databases">
        <title>Expansion of signal transduction pathways in fungi by whole-genome duplication.</title>
        <authorList>
            <consortium name="DOE Joint Genome Institute"/>
            <person name="Corrochano L.M."/>
            <person name="Kuo A."/>
            <person name="Marcet-Houben M."/>
            <person name="Polaino S."/>
            <person name="Salamov A."/>
            <person name="Villalobos J.M."/>
            <person name="Alvarez M.I."/>
            <person name="Avalos J."/>
            <person name="Benito E.P."/>
            <person name="Benoit I."/>
            <person name="Burger G."/>
            <person name="Camino L.P."/>
            <person name="Canovas D."/>
            <person name="Cerda-Olmedo E."/>
            <person name="Cheng J.-F."/>
            <person name="Dominguez A."/>
            <person name="Elias M."/>
            <person name="Eslava A.P."/>
            <person name="Glaser F."/>
            <person name="Grimwood J."/>
            <person name="Gutierrez G."/>
            <person name="Heitman J."/>
            <person name="Henrissat B."/>
            <person name="Iturriaga E.A."/>
            <person name="Lang B.F."/>
            <person name="Lavin J.L."/>
            <person name="Lee S."/>
            <person name="Li W."/>
            <person name="Lindquist E."/>
            <person name="Lopez-Garcia S."/>
            <person name="Luque E.M."/>
            <person name="Marcos A.T."/>
            <person name="Martin J."/>
            <person name="McCluskey K."/>
            <person name="Medina H.R."/>
            <person name="Miralles-Duran A."/>
            <person name="Miyazaki A."/>
            <person name="Munoz-Torres E."/>
            <person name="Oguiza J.A."/>
            <person name="Ohm R."/>
            <person name="Olmedo M."/>
            <person name="Orejas M."/>
            <person name="Ortiz-Castellanos L."/>
            <person name="Pisabarro A.G."/>
            <person name="Rodriguez-Romero J."/>
            <person name="Ruiz-Herrera J."/>
            <person name="Ruiz-Vazquez R."/>
            <person name="Sanz C."/>
            <person name="Schackwitz W."/>
            <person name="Schmutz J."/>
            <person name="Shahriari M."/>
            <person name="Shelest E."/>
            <person name="Silva-Franco F."/>
            <person name="Soanes D."/>
            <person name="Syed K."/>
            <person name="Tagua V.G."/>
            <person name="Talbot N.J."/>
            <person name="Thon M."/>
            <person name="De vries R.P."/>
            <person name="Wiebenga A."/>
            <person name="Yadav J.S."/>
            <person name="Braun E.L."/>
            <person name="Baker S."/>
            <person name="Garre V."/>
            <person name="Horwitz B."/>
            <person name="Torres-Martinez S."/>
            <person name="Idnurm A."/>
            <person name="Herrera-Estrella A."/>
            <person name="Gabaldon T."/>
            <person name="Grigoriev I.V."/>
        </authorList>
    </citation>
    <scope>NUCLEOTIDE SEQUENCE [LARGE SCALE GENOMIC DNA]</scope>
    <source>
        <strain evidence="3">NRRL 1555(-)</strain>
    </source>
</reference>
<proteinExistence type="predicted"/>
<dbReference type="EMBL" id="KV440983">
    <property type="protein sequence ID" value="OAD72600.1"/>
    <property type="molecule type" value="Genomic_DNA"/>
</dbReference>
<dbReference type="GeneID" id="29000288"/>
<organism evidence="2 3">
    <name type="scientific">Phycomyces blakesleeanus (strain ATCC 8743b / DSM 1359 / FGSC 10004 / NBRC 33097 / NRRL 1555)</name>
    <dbReference type="NCBI Taxonomy" id="763407"/>
    <lineage>
        <taxon>Eukaryota</taxon>
        <taxon>Fungi</taxon>
        <taxon>Fungi incertae sedis</taxon>
        <taxon>Mucoromycota</taxon>
        <taxon>Mucoromycotina</taxon>
        <taxon>Mucoromycetes</taxon>
        <taxon>Mucorales</taxon>
        <taxon>Phycomycetaceae</taxon>
        <taxon>Phycomyces</taxon>
    </lineage>
</organism>
<dbReference type="Pfam" id="PF10294">
    <property type="entry name" value="Methyltransf_16"/>
    <property type="match status" value="1"/>
</dbReference>
<dbReference type="InterPro" id="IPR019410">
    <property type="entry name" value="Methyltransf_16"/>
</dbReference>
<dbReference type="STRING" id="763407.A0A163DNW9"/>
<evidence type="ECO:0000313" key="3">
    <source>
        <dbReference type="Proteomes" id="UP000077315"/>
    </source>
</evidence>
<dbReference type="VEuPathDB" id="FungiDB:PHYBLDRAFT_187435"/>
<dbReference type="InParanoid" id="A0A163DNW9"/>
<dbReference type="InterPro" id="IPR029063">
    <property type="entry name" value="SAM-dependent_MTases_sf"/>
</dbReference>
<sequence length="483" mass="54242">MVDSTSRDKLTDEEFRQKLEAHFALYRLNLRSPLITNITVNQWYRADLLLVNEVGLFRRADIEPDGIVEIGCEILQSRHSKMAPLEADPEWKIEIRPAHTWNKRTNTLLNQFDEIPGFQASGRGALEYRLVKAQTKTKALEGSGEGSGAKVTSNLDNAVQSQKPRHYLRFYPTKLDKFPQQNDKNPDPMDIILPLVVGPLYVEDNSNNSNLSRKDTSSSLPSSSPSVNTYAPPELWPDTTEMVYDTYRMFNTKNNVVIHESWDSGIPGKIWDSALVMLDVLKKMAAVKPEYLSSKHIVDLSAGTGLLGLYLASLMTKESDSQVKCGKITITELDEALALIDKNVDLNQYLVPDQPNDISSVTTTIRLATKPLLWGNLEQAAECGKADVILASDVLYESEFFEDLVKTFVDLSTSETRIYIGYKRRGFEAADERRFWALCGEHFDVSFLTADNSQDTDSCLVPFSALATGVQLYRLTVKHTSLI</sequence>
<dbReference type="SUPFAM" id="SSF53335">
    <property type="entry name" value="S-adenosyl-L-methionine-dependent methyltransferases"/>
    <property type="match status" value="1"/>
</dbReference>
<dbReference type="PANTHER" id="PTHR14614">
    <property type="entry name" value="HEPATOCELLULAR CARCINOMA-ASSOCIATED ANTIGEN"/>
    <property type="match status" value="1"/>
</dbReference>
<keyword evidence="3" id="KW-1185">Reference proteome</keyword>
<dbReference type="PANTHER" id="PTHR14614:SF132">
    <property type="entry name" value="PROTEIN-LYSINE METHYLTRANSFERASE C42C1.13"/>
    <property type="match status" value="1"/>
</dbReference>